<dbReference type="EMBL" id="CP072385">
    <property type="protein sequence ID" value="QUC10909.1"/>
    <property type="molecule type" value="Genomic_DNA"/>
</dbReference>
<keyword evidence="1" id="KW-0175">Coiled coil</keyword>
<feature type="compositionally biased region" description="Basic and acidic residues" evidence="2">
    <location>
        <begin position="944"/>
        <end position="958"/>
    </location>
</feature>
<dbReference type="RefSeq" id="WP_123823932.1">
    <property type="nucleotide sequence ID" value="NZ_CAUVFX010000002.1"/>
</dbReference>
<dbReference type="AlphaFoldDB" id="A0AB37I3M3"/>
<protein>
    <submittedName>
        <fullName evidence="3">Uncharacterized protein</fullName>
    </submittedName>
</protein>
<name>A0AB37I3M3_9ACTN</name>
<evidence type="ECO:0000256" key="2">
    <source>
        <dbReference type="SAM" id="MobiDB-lite"/>
    </source>
</evidence>
<sequence>MTGGAEDVMPLPPDVREASWDLAAHLANTKAMIEATQVYDCPQDRVPEWVGESKDAYTGSIQKLSGHAKQFAEALNSPVKVLKTWSEAVGVAITRTVPDLRDRYNNAIRVYDNAVADLEEKIDAAAGNSDLLAAGDLFLEKNRLTKNLEDDLNGIVAEYRTAMENLDQVALQTANSMLTAINDLVEPSKQGSREQVGAALFNDIPVLDGHNEWENAQKIAPEIASMIRNPNLTNEDIKAFHDKYAGMLSNPFIANALMDEVTADDVYRFALRISPGSEGSDGKQAEARNAILRQLGAAVALSTGGTNLDSATAADQESFLAARAGLLGKQGRTVDQMVADQLNDFETAGSSSYSFKERGNERHPSTLDSIDGNSIFSQLVGAAGQVNPNLTLGERFYTDPDGSSLAQKLVAWDHATQQGELAWRTGQLPPKARQLLVGDDASILDPMHSMYMLSDTPDALHGVEEGAPVDVEKARLIALRKFLTSDTPFETDGAQMDMTRYLTGHRTGNEFPFLGFQDGGEAFGDMVADASLPDLEADFHAPKAGDYPEGETDPDYVKAKEAFDARKLDDERRAGIAGNFMLGYQDGLDKNHDNSYPEIRDDVNGQDIYGHTNSRLRSWAGTIIAPHVEGVSNSLTLVGSGASNDESGSVQNVTGHAEIKFGIRDANRFVARGGIFQDLAFDNPKIVDTRNPKNKFDDVYEGGRRPALDVLRMAAREGYVNNLFKADSIDNPSERDKQLIQTAKKWAPLMNALYVADADANQAVMQAMDDRNKAWQDGIGTVVKAIPYAELIGDGKKLLKYAIGQGENQGLPPFLEQTFPTNNVQKIPYTEGQGAQNAAAREEMNAGMYNTIAKSEHLKTKDGSEQIIFPTEDSNLKAASFVDGTGNLKPYETLSINEDTDKKTNEDRDKKTNERGEFENWIINNTNARDLATAPSDAMTMAESNRKNANDYLRKHPK</sequence>
<proteinExistence type="predicted"/>
<feature type="coiled-coil region" evidence="1">
    <location>
        <begin position="101"/>
        <end position="128"/>
    </location>
</feature>
<evidence type="ECO:0000313" key="3">
    <source>
        <dbReference type="EMBL" id="QUC10909.1"/>
    </source>
</evidence>
<gene>
    <name evidence="3" type="ORF">J5A53_14295</name>
</gene>
<dbReference type="Proteomes" id="UP000677180">
    <property type="component" value="Chromosome"/>
</dbReference>
<accession>A0AB37I3M3</accession>
<reference evidence="3" key="1">
    <citation type="submission" date="2021-03" db="EMBL/GenBank/DDBJ databases">
        <title>Human Oral Microbial Genomes.</title>
        <authorList>
            <person name="Johnston C.D."/>
            <person name="Chen T."/>
            <person name="Dewhirst F.E."/>
        </authorList>
    </citation>
    <scope>NUCLEOTIDE SEQUENCE</scope>
    <source>
        <strain evidence="3">F0714</strain>
    </source>
</reference>
<evidence type="ECO:0000313" key="4">
    <source>
        <dbReference type="Proteomes" id="UP000677180"/>
    </source>
</evidence>
<feature type="compositionally biased region" description="Basic and acidic residues" evidence="2">
    <location>
        <begin position="899"/>
        <end position="916"/>
    </location>
</feature>
<dbReference type="GeneID" id="64405778"/>
<organism evidence="3 4">
    <name type="scientific">Arachnia propionica</name>
    <dbReference type="NCBI Taxonomy" id="1750"/>
    <lineage>
        <taxon>Bacteria</taxon>
        <taxon>Bacillati</taxon>
        <taxon>Actinomycetota</taxon>
        <taxon>Actinomycetes</taxon>
        <taxon>Propionibacteriales</taxon>
        <taxon>Propionibacteriaceae</taxon>
        <taxon>Arachnia</taxon>
    </lineage>
</organism>
<feature type="region of interest" description="Disordered" evidence="2">
    <location>
        <begin position="892"/>
        <end position="916"/>
    </location>
</feature>
<evidence type="ECO:0000256" key="1">
    <source>
        <dbReference type="SAM" id="Coils"/>
    </source>
</evidence>
<feature type="region of interest" description="Disordered" evidence="2">
    <location>
        <begin position="934"/>
        <end position="958"/>
    </location>
</feature>